<keyword evidence="3" id="KW-1185">Reference proteome</keyword>
<evidence type="ECO:0000313" key="3">
    <source>
        <dbReference type="Proteomes" id="UP000479190"/>
    </source>
</evidence>
<protein>
    <submittedName>
        <fullName evidence="2">Uncharacterized protein</fullName>
    </submittedName>
</protein>
<evidence type="ECO:0000256" key="1">
    <source>
        <dbReference type="SAM" id="MobiDB-lite"/>
    </source>
</evidence>
<gene>
    <name evidence="2" type="ORF">TBRA_LOCUS12703</name>
</gene>
<reference evidence="2 3" key="1">
    <citation type="submission" date="2020-02" db="EMBL/GenBank/DDBJ databases">
        <authorList>
            <person name="Ferguson B K."/>
        </authorList>
    </citation>
    <scope>NUCLEOTIDE SEQUENCE [LARGE SCALE GENOMIC DNA]</scope>
</reference>
<proteinExistence type="predicted"/>
<evidence type="ECO:0000313" key="2">
    <source>
        <dbReference type="EMBL" id="CAB0041017.1"/>
    </source>
</evidence>
<sequence length="126" mass="14416">IQAARIARRGNAPGGTEHTLVNDQYDETATRDQLSIVLRSARHTLVNDLHGATSRERSPRHRAEKRRTLSLASDLQCVGLEKTTTQSPIRQMMIRQRKHPPMQTSRPSLRARKKLMKHCCLQWGQD</sequence>
<organism evidence="2 3">
    <name type="scientific">Trichogramma brassicae</name>
    <dbReference type="NCBI Taxonomy" id="86971"/>
    <lineage>
        <taxon>Eukaryota</taxon>
        <taxon>Metazoa</taxon>
        <taxon>Ecdysozoa</taxon>
        <taxon>Arthropoda</taxon>
        <taxon>Hexapoda</taxon>
        <taxon>Insecta</taxon>
        <taxon>Pterygota</taxon>
        <taxon>Neoptera</taxon>
        <taxon>Endopterygota</taxon>
        <taxon>Hymenoptera</taxon>
        <taxon>Apocrita</taxon>
        <taxon>Proctotrupomorpha</taxon>
        <taxon>Chalcidoidea</taxon>
        <taxon>Trichogrammatidae</taxon>
        <taxon>Trichogramma</taxon>
    </lineage>
</organism>
<accession>A0A6H5IUG2</accession>
<feature type="region of interest" description="Disordered" evidence="1">
    <location>
        <begin position="45"/>
        <end position="68"/>
    </location>
</feature>
<dbReference type="Proteomes" id="UP000479190">
    <property type="component" value="Unassembled WGS sequence"/>
</dbReference>
<dbReference type="EMBL" id="CADCXV010001082">
    <property type="protein sequence ID" value="CAB0041017.1"/>
    <property type="molecule type" value="Genomic_DNA"/>
</dbReference>
<feature type="non-terminal residue" evidence="2">
    <location>
        <position position="1"/>
    </location>
</feature>
<name>A0A6H5IUG2_9HYME</name>
<dbReference type="AlphaFoldDB" id="A0A6H5IUG2"/>
<feature type="region of interest" description="Disordered" evidence="1">
    <location>
        <begin position="1"/>
        <end position="26"/>
    </location>
</feature>